<dbReference type="EMBL" id="CAXAMM010013647">
    <property type="protein sequence ID" value="CAK9031866.1"/>
    <property type="molecule type" value="Genomic_DNA"/>
</dbReference>
<comment type="caution">
    <text evidence="1">The sequence shown here is derived from an EMBL/GenBank/DDBJ whole genome shotgun (WGS) entry which is preliminary data.</text>
</comment>
<sequence>MATSSSQKQQILLDLIKHIQEQGGIITSNQLAGFYTKHPSYRALIKNVVSFCKEYPDHISVGPSDGPHLQLKVKMPSQVSPARASSSTTSNSLISATSMQVAAQLAIFLGEHRGGSMLACQLHQYYAEHPSHKSVINKLPVFCAEHPGLLHYAYDGGGGKLYLPKHCCLFLQGRCEKTSTHQGFLHSQVPTGAAHCQHGKQCTAGHWAKIEAQAKGLKGKGSGKGTGKSTGKNTGKGQATPSSIAANLALFIHQMGGSIHGSILGEYYKLHPSHKAIISDAGARAFCQAHDGLLVFEGNTISLASYCCYFLRDCCPAKKDHKDGRQHVKPETIPMCNFREKCLYGHWQAIEQKARGTAAAQTPSVPVATAEPICGEIEVPVSQIRWCHDSIRVVFQDKRLVATMLKELLDGNLLTHQIPQIDVLENDNTLYAWSGNRRLWVLREFEKLTQKEVRVRVKKRRSKLPKSSPKFSTTNEGCSVTFFTHNRKDHFPSMSFALAALSPASTPSLWDVELGKTICGDLKSLPLGEIRYLGEVGYLQETMPRIDLKEYLLQKPYLFTVSSDATDNLVSLTSCLDCLEHLARVSLLNGSSTVNLDVVEKDDEPEETQDFQSVQGECETEILGGYTESTLEATLQNALAPNGQSLSLFALQEYADLPNDSDTCRILLSFLTQRPYLFKLSGSEFGHVFSLADGARHRFETERVGDDLVQDVPNKGDSIGGLHQTDAASAKLAISCRLREEGGESVPLSFLEHDEVCGAYFPDPCDLENFVRERPQDFFLWTSDHGKMVSLVKESSSATRWKKNHLTRAAHPPSAEDSEAIVPEESCNLGVAARDGTDSEDHSAASDSVRWEDQATKPMEGSQGDSDAAEEWAEQVEEVENFGAGRGLSPSASARAGHHYQDAEGQKEDAGDSGGAFSMLLPSRIAAAPMNFTELFSSAHRLVFQSGAPMKVALCTGWLEQSKLPATVISQRDLDELAKRFGWKESVDSVHIKGSPHKASFGLCDSQRIGRVTVHIGRHLSSLHRKARDLFDQGSTIVLGPAGCGKTTLLRDVAIGMSRQFQVLVVDFSGHLADISLHSEDLGYVQAKIASEMEMEAVRLAIEAHVPEVIVAEFSSTYSALQAGRVCDEAGVRLACSVRSNVRYLVDAFVHWYTGRPEMRELGCLNFPFPSAVVLSRQSPEWEVLTDAPGTVCGMAAGRLPACDKHQQDK</sequence>
<proteinExistence type="predicted"/>
<reference evidence="1 2" key="1">
    <citation type="submission" date="2024-02" db="EMBL/GenBank/DDBJ databases">
        <authorList>
            <person name="Chen Y."/>
            <person name="Shah S."/>
            <person name="Dougan E. K."/>
            <person name="Thang M."/>
            <person name="Chan C."/>
        </authorList>
    </citation>
    <scope>NUCLEOTIDE SEQUENCE [LARGE SCALE GENOMIC DNA]</scope>
</reference>
<keyword evidence="2" id="KW-1185">Reference proteome</keyword>
<gene>
    <name evidence="1" type="ORF">SCF082_LOCUS19808</name>
</gene>
<dbReference type="Proteomes" id="UP001642464">
    <property type="component" value="Unassembled WGS sequence"/>
</dbReference>
<organism evidence="1 2">
    <name type="scientific">Durusdinium trenchii</name>
    <dbReference type="NCBI Taxonomy" id="1381693"/>
    <lineage>
        <taxon>Eukaryota</taxon>
        <taxon>Sar</taxon>
        <taxon>Alveolata</taxon>
        <taxon>Dinophyceae</taxon>
        <taxon>Suessiales</taxon>
        <taxon>Symbiodiniaceae</taxon>
        <taxon>Durusdinium</taxon>
    </lineage>
</organism>
<evidence type="ECO:0000313" key="2">
    <source>
        <dbReference type="Proteomes" id="UP001642464"/>
    </source>
</evidence>
<dbReference type="PANTHER" id="PTHR20953:SF3">
    <property type="entry name" value="P-LOOP CONTAINING NUCLEOSIDE TRIPHOSPHATE HYDROLASES SUPERFAMILY PROTEIN"/>
    <property type="match status" value="1"/>
</dbReference>
<name>A0ABP0KZ74_9DINO</name>
<accession>A0ABP0KZ74</accession>
<dbReference type="PANTHER" id="PTHR20953">
    <property type="entry name" value="KINASE-RELATED"/>
    <property type="match status" value="1"/>
</dbReference>
<dbReference type="SUPFAM" id="SSF52540">
    <property type="entry name" value="P-loop containing nucleoside triphosphate hydrolases"/>
    <property type="match status" value="1"/>
</dbReference>
<dbReference type="InterPro" id="IPR027417">
    <property type="entry name" value="P-loop_NTPase"/>
</dbReference>
<evidence type="ECO:0000313" key="1">
    <source>
        <dbReference type="EMBL" id="CAK9031866.1"/>
    </source>
</evidence>
<protein>
    <submittedName>
        <fullName evidence="1">Uncharacterized protein ycf45 (ORF455)</fullName>
    </submittedName>
</protein>